<keyword evidence="1" id="KW-0812">Transmembrane</keyword>
<feature type="transmembrane region" description="Helical" evidence="1">
    <location>
        <begin position="454"/>
        <end position="472"/>
    </location>
</feature>
<proteinExistence type="predicted"/>
<name>A0A1C9U4F2_9BACT</name>
<feature type="transmembrane region" description="Helical" evidence="1">
    <location>
        <begin position="415"/>
        <end position="439"/>
    </location>
</feature>
<feature type="domain" description="DUF5671" evidence="2">
    <location>
        <begin position="6"/>
        <end position="136"/>
    </location>
</feature>
<feature type="transmembrane region" description="Helical" evidence="1">
    <location>
        <begin position="208"/>
        <end position="226"/>
    </location>
</feature>
<feature type="transmembrane region" description="Helical" evidence="1">
    <location>
        <begin position="7"/>
        <end position="32"/>
    </location>
</feature>
<feature type="transmembrane region" description="Helical" evidence="1">
    <location>
        <begin position="44"/>
        <end position="64"/>
    </location>
</feature>
<sequence length="640" mass="70035">MKTIRRLYFYAVSIISIEVVTWGVINLLRSIFSANKITNDASTLAQALSLIFVGVPIFLIHWLWAQRVSAKDDEEKTAGIRAIFFYGILLGTLIPAVQNLLALIDRTFLSAANLYVARAIVGGSQTWVDNLIAIVVNLLIAAYFWKTLQDEWRTLPDTESFTEIRRLYRFIWMLYGLMMVIYGAQQALDYAFTLSAGNVLGVLGRETAVNAIALLAVGSPIWFFAWKILQDVLTESTEQESYLRLGILYLLSLGGVIVVLTTGGNLIYRVLLQMLGEGKKVAEFVQDIGGPISIGVPFAVVWAYYGKWLDQQFAFDEDSPRRAGKKRLYFYILSFLGLGATLFAVISLVSVVIDLLFTRAYLSSSGFASALSTALGALAAGLPLWLLTWRPVQADALADDSVGDHARRSVIRKTYLYLVLFASVIGGMISGGTLIFTLINSALGGDVVNVAKPALNSLQTLVWFVVVLLYHLSALRMDGVATADTLEEKQKEFKLVVLDDGDGRFVESVKATFAKRAPELPLTVVNVNDGIPADLRADAVVMSGSLAVNPPEKAGAWIRSFNGTRLIVEDDLAGVAWMNDLGQAADSAKTMAEGQKIRPQASRAKGTSAWTYVAYVFAALFALQLLFMLTMLGVSMVTGF</sequence>
<feature type="transmembrane region" description="Helical" evidence="1">
    <location>
        <begin position="247"/>
        <end position="268"/>
    </location>
</feature>
<organism evidence="3">
    <name type="scientific">uncultured bacterium pAX1</name>
    <dbReference type="NCBI Taxonomy" id="1781156"/>
    <lineage>
        <taxon>Bacteria</taxon>
        <taxon>environmental samples</taxon>
    </lineage>
</organism>
<feature type="transmembrane region" description="Helical" evidence="1">
    <location>
        <begin position="365"/>
        <end position="387"/>
    </location>
</feature>
<reference evidence="3" key="1">
    <citation type="journal article" date="2016" name="Sci. Rep.">
        <title>Triclosan Resistome from Metagenome Reveals Diverse Enoyl Acyl Carrier Protein Reductases and Selective Enrichment of Triclosan Resistance Genes.</title>
        <authorList>
            <person name="Khan R."/>
            <person name="Kong H.G."/>
            <person name="Jung Y.H."/>
            <person name="Choi J."/>
            <person name="Baek K.Y."/>
            <person name="Hwang E.C."/>
            <person name="Lee S.W."/>
        </authorList>
    </citation>
    <scope>NUCLEOTIDE SEQUENCE</scope>
</reference>
<keyword evidence="1" id="KW-1133">Transmembrane helix</keyword>
<evidence type="ECO:0000313" key="3">
    <source>
        <dbReference type="EMBL" id="AOR51022.1"/>
    </source>
</evidence>
<feature type="transmembrane region" description="Helical" evidence="1">
    <location>
        <begin position="124"/>
        <end position="145"/>
    </location>
</feature>
<dbReference type="Pfam" id="PF18920">
    <property type="entry name" value="DUF5671"/>
    <property type="match status" value="3"/>
</dbReference>
<dbReference type="EMBL" id="KT982357">
    <property type="protein sequence ID" value="AOR51022.1"/>
    <property type="molecule type" value="Genomic_DNA"/>
</dbReference>
<feature type="transmembrane region" description="Helical" evidence="1">
    <location>
        <begin position="612"/>
        <end position="637"/>
    </location>
</feature>
<feature type="transmembrane region" description="Helical" evidence="1">
    <location>
        <begin position="166"/>
        <end position="188"/>
    </location>
</feature>
<feature type="transmembrane region" description="Helical" evidence="1">
    <location>
        <begin position="288"/>
        <end position="307"/>
    </location>
</feature>
<accession>A0A1C9U4F2</accession>
<feature type="transmembrane region" description="Helical" evidence="1">
    <location>
        <begin position="328"/>
        <end position="353"/>
    </location>
</feature>
<keyword evidence="1" id="KW-0472">Membrane</keyword>
<evidence type="ECO:0000256" key="1">
    <source>
        <dbReference type="SAM" id="Phobius"/>
    </source>
</evidence>
<feature type="domain" description="DUF5671" evidence="2">
    <location>
        <begin position="166"/>
        <end position="298"/>
    </location>
</feature>
<evidence type="ECO:0000259" key="2">
    <source>
        <dbReference type="Pfam" id="PF18920"/>
    </source>
</evidence>
<protein>
    <recommendedName>
        <fullName evidence="2">DUF5671 domain-containing protein</fullName>
    </recommendedName>
</protein>
<dbReference type="AlphaFoldDB" id="A0A1C9U4F2"/>
<feature type="domain" description="DUF5671" evidence="2">
    <location>
        <begin position="327"/>
        <end position="467"/>
    </location>
</feature>
<feature type="transmembrane region" description="Helical" evidence="1">
    <location>
        <begin position="84"/>
        <end position="104"/>
    </location>
</feature>
<dbReference type="InterPro" id="IPR043728">
    <property type="entry name" value="DUF5671"/>
</dbReference>